<organism evidence="2 3">
    <name type="scientific">Hydnum rufescens UP504</name>
    <dbReference type="NCBI Taxonomy" id="1448309"/>
    <lineage>
        <taxon>Eukaryota</taxon>
        <taxon>Fungi</taxon>
        <taxon>Dikarya</taxon>
        <taxon>Basidiomycota</taxon>
        <taxon>Agaricomycotina</taxon>
        <taxon>Agaricomycetes</taxon>
        <taxon>Cantharellales</taxon>
        <taxon>Hydnaceae</taxon>
        <taxon>Hydnum</taxon>
    </lineage>
</organism>
<evidence type="ECO:0000313" key="3">
    <source>
        <dbReference type="Proteomes" id="UP000886523"/>
    </source>
</evidence>
<sequence>MTDMRIRCIGKVGVWIIHLCHSTGLDRGTMFSLPQTSGLSYLLAAFIVLEATLGFFVGIRDHRFVIIASALGSRSGSGSWRRKTIDNAIPFSLSALPLTVSCTADFDCLWYGGVALGVVGNPTGTGGPAFLGGT</sequence>
<keyword evidence="1" id="KW-0812">Transmembrane</keyword>
<name>A0A9P6DPQ2_9AGAM</name>
<proteinExistence type="predicted"/>
<dbReference type="EMBL" id="MU129134">
    <property type="protein sequence ID" value="KAF9505840.1"/>
    <property type="molecule type" value="Genomic_DNA"/>
</dbReference>
<keyword evidence="1" id="KW-1133">Transmembrane helix</keyword>
<protein>
    <submittedName>
        <fullName evidence="2">Uncharacterized protein</fullName>
    </submittedName>
</protein>
<gene>
    <name evidence="2" type="ORF">BS47DRAFT_487827</name>
</gene>
<feature type="transmembrane region" description="Helical" evidence="1">
    <location>
        <begin position="39"/>
        <end position="59"/>
    </location>
</feature>
<reference evidence="2" key="1">
    <citation type="journal article" date="2020" name="Nat. Commun.">
        <title>Large-scale genome sequencing of mycorrhizal fungi provides insights into the early evolution of symbiotic traits.</title>
        <authorList>
            <person name="Miyauchi S."/>
            <person name="Kiss E."/>
            <person name="Kuo A."/>
            <person name="Drula E."/>
            <person name="Kohler A."/>
            <person name="Sanchez-Garcia M."/>
            <person name="Morin E."/>
            <person name="Andreopoulos B."/>
            <person name="Barry K.W."/>
            <person name="Bonito G."/>
            <person name="Buee M."/>
            <person name="Carver A."/>
            <person name="Chen C."/>
            <person name="Cichocki N."/>
            <person name="Clum A."/>
            <person name="Culley D."/>
            <person name="Crous P.W."/>
            <person name="Fauchery L."/>
            <person name="Girlanda M."/>
            <person name="Hayes R.D."/>
            <person name="Keri Z."/>
            <person name="LaButti K."/>
            <person name="Lipzen A."/>
            <person name="Lombard V."/>
            <person name="Magnuson J."/>
            <person name="Maillard F."/>
            <person name="Murat C."/>
            <person name="Nolan M."/>
            <person name="Ohm R.A."/>
            <person name="Pangilinan J."/>
            <person name="Pereira M.F."/>
            <person name="Perotto S."/>
            <person name="Peter M."/>
            <person name="Pfister S."/>
            <person name="Riley R."/>
            <person name="Sitrit Y."/>
            <person name="Stielow J.B."/>
            <person name="Szollosi G."/>
            <person name="Zifcakova L."/>
            <person name="Stursova M."/>
            <person name="Spatafora J.W."/>
            <person name="Tedersoo L."/>
            <person name="Vaario L.M."/>
            <person name="Yamada A."/>
            <person name="Yan M."/>
            <person name="Wang P."/>
            <person name="Xu J."/>
            <person name="Bruns T."/>
            <person name="Baldrian P."/>
            <person name="Vilgalys R."/>
            <person name="Dunand C."/>
            <person name="Henrissat B."/>
            <person name="Grigoriev I.V."/>
            <person name="Hibbett D."/>
            <person name="Nagy L.G."/>
            <person name="Martin F.M."/>
        </authorList>
    </citation>
    <scope>NUCLEOTIDE SEQUENCE</scope>
    <source>
        <strain evidence="2">UP504</strain>
    </source>
</reference>
<dbReference type="Proteomes" id="UP000886523">
    <property type="component" value="Unassembled WGS sequence"/>
</dbReference>
<evidence type="ECO:0000313" key="2">
    <source>
        <dbReference type="EMBL" id="KAF9505840.1"/>
    </source>
</evidence>
<comment type="caution">
    <text evidence="2">The sequence shown here is derived from an EMBL/GenBank/DDBJ whole genome shotgun (WGS) entry which is preliminary data.</text>
</comment>
<keyword evidence="1" id="KW-0472">Membrane</keyword>
<keyword evidence="3" id="KW-1185">Reference proteome</keyword>
<accession>A0A9P6DPQ2</accession>
<dbReference type="AlphaFoldDB" id="A0A9P6DPQ2"/>
<evidence type="ECO:0000256" key="1">
    <source>
        <dbReference type="SAM" id="Phobius"/>
    </source>
</evidence>